<feature type="transmembrane region" description="Helical" evidence="6">
    <location>
        <begin position="176"/>
        <end position="200"/>
    </location>
</feature>
<reference evidence="8 9" key="1">
    <citation type="submission" date="2019-07" db="EMBL/GenBank/DDBJ databases">
        <title>Whole genome shotgun sequence of Cerasibacillus quisquiliarum NBRC 102429.</title>
        <authorList>
            <person name="Hosoyama A."/>
            <person name="Uohara A."/>
            <person name="Ohji S."/>
            <person name="Ichikawa N."/>
        </authorList>
    </citation>
    <scope>NUCLEOTIDE SEQUENCE [LARGE SCALE GENOMIC DNA]</scope>
    <source>
        <strain evidence="8 9">NBRC 102429</strain>
    </source>
</reference>
<feature type="transmembrane region" description="Helical" evidence="6">
    <location>
        <begin position="6"/>
        <end position="26"/>
    </location>
</feature>
<evidence type="ECO:0000256" key="3">
    <source>
        <dbReference type="ARBA" id="ARBA00022692"/>
    </source>
</evidence>
<dbReference type="EMBL" id="BJXW01000035">
    <property type="protein sequence ID" value="GEN32237.1"/>
    <property type="molecule type" value="Genomic_DNA"/>
</dbReference>
<evidence type="ECO:0000256" key="4">
    <source>
        <dbReference type="ARBA" id="ARBA00022989"/>
    </source>
</evidence>
<keyword evidence="3 6" id="KW-0812">Transmembrane</keyword>
<feature type="transmembrane region" description="Helical" evidence="6">
    <location>
        <begin position="70"/>
        <end position="91"/>
    </location>
</feature>
<dbReference type="GO" id="GO:0044341">
    <property type="term" value="P:sodium-dependent phosphate transport"/>
    <property type="evidence" value="ECO:0007669"/>
    <property type="project" value="InterPro"/>
</dbReference>
<feature type="transmembrane region" description="Helical" evidence="6">
    <location>
        <begin position="137"/>
        <end position="155"/>
    </location>
</feature>
<dbReference type="OrthoDB" id="9763003at2"/>
<feature type="transmembrane region" description="Helical" evidence="6">
    <location>
        <begin position="285"/>
        <end position="305"/>
    </location>
</feature>
<proteinExistence type="predicted"/>
<keyword evidence="4 6" id="KW-1133">Transmembrane helix</keyword>
<dbReference type="AlphaFoldDB" id="A0A511V002"/>
<dbReference type="GO" id="GO:0005886">
    <property type="term" value="C:plasma membrane"/>
    <property type="evidence" value="ECO:0007669"/>
    <property type="project" value="UniProtKB-SubCell"/>
</dbReference>
<dbReference type="RefSeq" id="WP_146938592.1">
    <property type="nucleotide sequence ID" value="NZ_BJXW01000035.1"/>
</dbReference>
<sequence length="536" mass="59934">MTLIWQSFFSFIGGLGIFLYGTYLLSNGLQRLAASKMRDYLTRLTDTRLKALFSGVVATFILQSSTVTSIILVGLVSSSAIGLSQAFGVVLGSAIGTTLTVQILTFDISMFSSVFIFLGVIFIIFVKHNRWKTTGMILLSIGFIFFGIHLISSSIEPLSQEQYLLDVLLNISDIPIMFAFISMVLTAIFHSSAAMIMIGVAFVTNGVLSVEAIIPLVLGANVGSTIPVLVSSTTSNQKGKQLAVFYFSFKLIGVVIAFLGLHLILPYSGLLPGSPDRQIAHFHTIFNIGIAFLFLPVLPAVAQLFKKFTVSSSEKDITFQVELDQNLIKVPEEALHQSKKEIIRLAQMVQTDMLKRLSDYVNGHLKQQKLYHVEMLIDASYIKIQQFLLKLAQQNLTDEQSNLEVKLLNILNDIEHIGDTVVRFIGVAEKVSQKNIVLSKRDLNKMNILLNYIERTFINSITSFKENDLQLAKDVLQYQASIDQFEKDVKFEHFNRLIDKEVHDPDISAVYLDMINQLLHVYHHAMNISRTVLGLI</sequence>
<evidence type="ECO:0000256" key="1">
    <source>
        <dbReference type="ARBA" id="ARBA00004651"/>
    </source>
</evidence>
<comment type="caution">
    <text evidence="8">The sequence shown here is derived from an EMBL/GenBank/DDBJ whole genome shotgun (WGS) entry which is preliminary data.</text>
</comment>
<dbReference type="Pfam" id="PF02690">
    <property type="entry name" value="Na_Pi_cotrans"/>
    <property type="match status" value="1"/>
</dbReference>
<dbReference type="InterPro" id="IPR026022">
    <property type="entry name" value="PhoU_dom"/>
</dbReference>
<dbReference type="PANTHER" id="PTHR10010">
    <property type="entry name" value="SOLUTE CARRIER FAMILY 34 SODIUM PHOSPHATE , MEMBER 2-RELATED"/>
    <property type="match status" value="1"/>
</dbReference>
<keyword evidence="9" id="KW-1185">Reference proteome</keyword>
<keyword evidence="5 6" id="KW-0472">Membrane</keyword>
<protein>
    <submittedName>
        <fullName evidence="8">Na/Pi cotransporter II-like protein</fullName>
    </submittedName>
</protein>
<evidence type="ECO:0000256" key="2">
    <source>
        <dbReference type="ARBA" id="ARBA00022475"/>
    </source>
</evidence>
<dbReference type="PANTHER" id="PTHR10010:SF46">
    <property type="entry name" value="SODIUM-DEPENDENT PHOSPHATE TRANSPORT PROTEIN 2B"/>
    <property type="match status" value="1"/>
</dbReference>
<organism evidence="8 9">
    <name type="scientific">Cerasibacillus quisquiliarum</name>
    <dbReference type="NCBI Taxonomy" id="227865"/>
    <lineage>
        <taxon>Bacteria</taxon>
        <taxon>Bacillati</taxon>
        <taxon>Bacillota</taxon>
        <taxon>Bacilli</taxon>
        <taxon>Bacillales</taxon>
        <taxon>Bacillaceae</taxon>
        <taxon>Cerasibacillus</taxon>
    </lineage>
</organism>
<dbReference type="Gene3D" id="1.20.58.220">
    <property type="entry name" value="Phosphate transport system protein phou homolog 2, domain 2"/>
    <property type="match status" value="1"/>
</dbReference>
<evidence type="ECO:0000313" key="9">
    <source>
        <dbReference type="Proteomes" id="UP000321491"/>
    </source>
</evidence>
<dbReference type="Pfam" id="PF01895">
    <property type="entry name" value="PhoU"/>
    <property type="match status" value="1"/>
</dbReference>
<evidence type="ECO:0000259" key="7">
    <source>
        <dbReference type="Pfam" id="PF01895"/>
    </source>
</evidence>
<feature type="transmembrane region" description="Helical" evidence="6">
    <location>
        <begin position="103"/>
        <end position="125"/>
    </location>
</feature>
<feature type="transmembrane region" description="Helical" evidence="6">
    <location>
        <begin position="47"/>
        <end position="64"/>
    </location>
</feature>
<dbReference type="InterPro" id="IPR003841">
    <property type="entry name" value="Na/Pi_transpt"/>
</dbReference>
<dbReference type="SUPFAM" id="SSF109755">
    <property type="entry name" value="PhoU-like"/>
    <property type="match status" value="1"/>
</dbReference>
<gene>
    <name evidence="8" type="ORF">CQU01_24750</name>
</gene>
<evidence type="ECO:0000256" key="5">
    <source>
        <dbReference type="ARBA" id="ARBA00023136"/>
    </source>
</evidence>
<comment type="subcellular location">
    <subcellularLocation>
        <location evidence="1">Cell membrane</location>
        <topology evidence="1">Multi-pass membrane protein</topology>
    </subcellularLocation>
</comment>
<evidence type="ECO:0000256" key="6">
    <source>
        <dbReference type="SAM" id="Phobius"/>
    </source>
</evidence>
<feature type="transmembrane region" description="Helical" evidence="6">
    <location>
        <begin position="212"/>
        <end position="230"/>
    </location>
</feature>
<dbReference type="NCBIfam" id="NF037997">
    <property type="entry name" value="Na_Pi_symport"/>
    <property type="match status" value="1"/>
</dbReference>
<dbReference type="InterPro" id="IPR038078">
    <property type="entry name" value="PhoU-like_sf"/>
</dbReference>
<dbReference type="Proteomes" id="UP000321491">
    <property type="component" value="Unassembled WGS sequence"/>
</dbReference>
<dbReference type="GO" id="GO:0005436">
    <property type="term" value="F:sodium:phosphate symporter activity"/>
    <property type="evidence" value="ECO:0007669"/>
    <property type="project" value="InterPro"/>
</dbReference>
<feature type="transmembrane region" description="Helical" evidence="6">
    <location>
        <begin position="242"/>
        <end position="265"/>
    </location>
</feature>
<keyword evidence="2" id="KW-1003">Cell membrane</keyword>
<name>A0A511V002_9BACI</name>
<evidence type="ECO:0000313" key="8">
    <source>
        <dbReference type="EMBL" id="GEN32237.1"/>
    </source>
</evidence>
<feature type="domain" description="PhoU" evidence="7">
    <location>
        <begin position="449"/>
        <end position="531"/>
    </location>
</feature>
<accession>A0A511V002</accession>